<dbReference type="PANTHER" id="PTHR43066:SF21">
    <property type="entry name" value="UBIQUITIN-ASSOCIATED DOMAIN-CONTAINING PROTEIN 2"/>
    <property type="match status" value="1"/>
</dbReference>
<evidence type="ECO:0000256" key="2">
    <source>
        <dbReference type="ARBA" id="ARBA00022692"/>
    </source>
</evidence>
<evidence type="ECO:0000259" key="7">
    <source>
        <dbReference type="Pfam" id="PF01694"/>
    </source>
</evidence>
<feature type="compositionally biased region" description="Low complexity" evidence="5">
    <location>
        <begin position="240"/>
        <end position="260"/>
    </location>
</feature>
<dbReference type="Gene3D" id="1.20.1540.10">
    <property type="entry name" value="Rhomboid-like"/>
    <property type="match status" value="1"/>
</dbReference>
<dbReference type="InterPro" id="IPR035952">
    <property type="entry name" value="Rhomboid-like_sf"/>
</dbReference>
<proteinExistence type="predicted"/>
<comment type="subcellular location">
    <subcellularLocation>
        <location evidence="1">Membrane</location>
        <topology evidence="1">Multi-pass membrane protein</topology>
    </subcellularLocation>
</comment>
<dbReference type="OrthoDB" id="272778at2759"/>
<evidence type="ECO:0000313" key="9">
    <source>
        <dbReference type="Proteomes" id="UP000315783"/>
    </source>
</evidence>
<dbReference type="AlphaFoldDB" id="A0A545V7A4"/>
<dbReference type="Proteomes" id="UP000315783">
    <property type="component" value="Unassembled WGS sequence"/>
</dbReference>
<accession>A0A545V7A4</accession>
<keyword evidence="9" id="KW-1185">Reference proteome</keyword>
<dbReference type="GO" id="GO:0004252">
    <property type="term" value="F:serine-type endopeptidase activity"/>
    <property type="evidence" value="ECO:0007669"/>
    <property type="project" value="InterPro"/>
</dbReference>
<sequence>MTFTNTPVTRLVVLGLVSASIGASLLDIKHYAYILINPHLVQYGQFWRLFTYQLCYTNSAEVLFAAMSLYNLRTVERMWGSRKYASFIVVTWLITSIVPPAFMAVLRPLAPSLFNYMPGGLTPVIFAVLAQFHAMVPHMYKYRIATSDAPPTSEPFSGLTLSDKSYQYAIALHLSLLQWPGSLVGAAVGWVVGSAWRGGLLPNRLVTWRLPGWMVGVKTQRSGAEFEQLRRRLEGENATAAGAAGASTGVDAVRGGQQQQDADRRRTMGQQIVDQFREAL</sequence>
<dbReference type="SMART" id="SM01160">
    <property type="entry name" value="DUF1751"/>
    <property type="match status" value="1"/>
</dbReference>
<evidence type="ECO:0000256" key="3">
    <source>
        <dbReference type="ARBA" id="ARBA00022989"/>
    </source>
</evidence>
<dbReference type="GO" id="GO:0016020">
    <property type="term" value="C:membrane"/>
    <property type="evidence" value="ECO:0007669"/>
    <property type="project" value="UniProtKB-SubCell"/>
</dbReference>
<evidence type="ECO:0000256" key="1">
    <source>
        <dbReference type="ARBA" id="ARBA00004141"/>
    </source>
</evidence>
<evidence type="ECO:0000256" key="5">
    <source>
        <dbReference type="SAM" id="MobiDB-lite"/>
    </source>
</evidence>
<feature type="domain" description="Peptidase S54 rhomboid" evidence="7">
    <location>
        <begin position="44"/>
        <end position="193"/>
    </location>
</feature>
<dbReference type="STRING" id="43265.A0A545V7A4"/>
<feature type="region of interest" description="Disordered" evidence="5">
    <location>
        <begin position="240"/>
        <end position="267"/>
    </location>
</feature>
<organism evidence="8 9">
    <name type="scientific">Cordyceps javanica</name>
    <dbReference type="NCBI Taxonomy" id="43265"/>
    <lineage>
        <taxon>Eukaryota</taxon>
        <taxon>Fungi</taxon>
        <taxon>Dikarya</taxon>
        <taxon>Ascomycota</taxon>
        <taxon>Pezizomycotina</taxon>
        <taxon>Sordariomycetes</taxon>
        <taxon>Hypocreomycetidae</taxon>
        <taxon>Hypocreales</taxon>
        <taxon>Cordycipitaceae</taxon>
        <taxon>Cordyceps</taxon>
    </lineage>
</organism>
<comment type="caution">
    <text evidence="8">The sequence shown here is derived from an EMBL/GenBank/DDBJ whole genome shotgun (WGS) entry which is preliminary data.</text>
</comment>
<evidence type="ECO:0000256" key="6">
    <source>
        <dbReference type="SAM" id="Phobius"/>
    </source>
</evidence>
<gene>
    <name evidence="8" type="ORF">IF1G_03340</name>
</gene>
<dbReference type="EMBL" id="SPUK01000004">
    <property type="protein sequence ID" value="TQV97597.1"/>
    <property type="molecule type" value="Genomic_DNA"/>
</dbReference>
<dbReference type="SUPFAM" id="SSF144091">
    <property type="entry name" value="Rhomboid-like"/>
    <property type="match status" value="1"/>
</dbReference>
<feature type="transmembrane region" description="Helical" evidence="6">
    <location>
        <begin position="84"/>
        <end position="104"/>
    </location>
</feature>
<dbReference type="Pfam" id="PF01694">
    <property type="entry name" value="Rhomboid"/>
    <property type="match status" value="1"/>
</dbReference>
<protein>
    <submittedName>
        <fullName evidence="8">UBA domain-containing protein Ucp14</fullName>
    </submittedName>
</protein>
<reference evidence="8 9" key="1">
    <citation type="journal article" date="2019" name="Appl. Microbiol. Biotechnol.">
        <title>Genome sequence of Isaria javanica and comparative genome analysis insights into family S53 peptidase evolution in fungal entomopathogens.</title>
        <authorList>
            <person name="Lin R."/>
            <person name="Zhang X."/>
            <person name="Xin B."/>
            <person name="Zou M."/>
            <person name="Gao Y."/>
            <person name="Qin F."/>
            <person name="Hu Q."/>
            <person name="Xie B."/>
            <person name="Cheng X."/>
        </authorList>
    </citation>
    <scope>NUCLEOTIDE SEQUENCE [LARGE SCALE GENOMIC DNA]</scope>
    <source>
        <strain evidence="8 9">IJ1G</strain>
    </source>
</reference>
<evidence type="ECO:0000256" key="4">
    <source>
        <dbReference type="ARBA" id="ARBA00023136"/>
    </source>
</evidence>
<name>A0A545V7A4_9HYPO</name>
<feature type="transmembrane region" description="Helical" evidence="6">
    <location>
        <begin position="50"/>
        <end position="72"/>
    </location>
</feature>
<feature type="transmembrane region" description="Helical" evidence="6">
    <location>
        <begin position="116"/>
        <end position="136"/>
    </location>
</feature>
<keyword evidence="3 6" id="KW-1133">Transmembrane helix</keyword>
<dbReference type="InterPro" id="IPR022764">
    <property type="entry name" value="Peptidase_S54_rhomboid_dom"/>
</dbReference>
<keyword evidence="4 6" id="KW-0472">Membrane</keyword>
<evidence type="ECO:0000313" key="8">
    <source>
        <dbReference type="EMBL" id="TQV97597.1"/>
    </source>
</evidence>
<dbReference type="PANTHER" id="PTHR43066">
    <property type="entry name" value="RHOMBOID-RELATED PROTEIN"/>
    <property type="match status" value="1"/>
</dbReference>
<keyword evidence="2 6" id="KW-0812">Transmembrane</keyword>